<feature type="compositionally biased region" description="Low complexity" evidence="1">
    <location>
        <begin position="18"/>
        <end position="29"/>
    </location>
</feature>
<evidence type="ECO:0000256" key="1">
    <source>
        <dbReference type="SAM" id="MobiDB-lite"/>
    </source>
</evidence>
<protein>
    <recommendedName>
        <fullName evidence="3">CCHC-type domain-containing protein</fullName>
    </recommendedName>
</protein>
<feature type="compositionally biased region" description="Basic residues" evidence="1">
    <location>
        <begin position="1"/>
        <end position="10"/>
    </location>
</feature>
<feature type="compositionally biased region" description="Acidic residues" evidence="1">
    <location>
        <begin position="45"/>
        <end position="56"/>
    </location>
</feature>
<organism evidence="2">
    <name type="scientific">Anopheles atroparvus</name>
    <name type="common">European mosquito</name>
    <dbReference type="NCBI Taxonomy" id="41427"/>
    <lineage>
        <taxon>Eukaryota</taxon>
        <taxon>Metazoa</taxon>
        <taxon>Ecdysozoa</taxon>
        <taxon>Arthropoda</taxon>
        <taxon>Hexapoda</taxon>
        <taxon>Insecta</taxon>
        <taxon>Pterygota</taxon>
        <taxon>Neoptera</taxon>
        <taxon>Endopterygota</taxon>
        <taxon>Diptera</taxon>
        <taxon>Nematocera</taxon>
        <taxon>Culicoidea</taxon>
        <taxon>Culicidae</taxon>
        <taxon>Anophelinae</taxon>
        <taxon>Anopheles</taxon>
    </lineage>
</organism>
<reference evidence="2" key="1">
    <citation type="submission" date="2022-08" db="UniProtKB">
        <authorList>
            <consortium name="EnsemblMetazoa"/>
        </authorList>
    </citation>
    <scope>IDENTIFICATION</scope>
    <source>
        <strain evidence="2">EBRO</strain>
    </source>
</reference>
<dbReference type="EnsemblMetazoa" id="AATE018627-RA">
    <property type="protein sequence ID" value="AATE018627-PA.1"/>
    <property type="gene ID" value="AATE018627"/>
</dbReference>
<evidence type="ECO:0000313" key="2">
    <source>
        <dbReference type="EnsemblMetazoa" id="AATE018627-PA.1"/>
    </source>
</evidence>
<sequence>MSANAKSRKVKEKEKSNRSTPSESDSSDSTESKRSKMDATSTTNSEEEMSTEDSSTETETSANDGFTELYLVHFKRGSCTLASLQAIRSIQSVIVRWEPYRGGRKGPTQCLRCQDFGHGTRHCRLQPRCANCAGNHLTNDCSANTEEVNKCANCQGNHRANNVECPQRAKYQEQVTSSSSTPANGSTPGTRPNRVATRNQ</sequence>
<accession>A0A182JIB7</accession>
<evidence type="ECO:0008006" key="3">
    <source>
        <dbReference type="Google" id="ProtNLM"/>
    </source>
</evidence>
<dbReference type="VEuPathDB" id="VectorBase:AATE018627"/>
<feature type="region of interest" description="Disordered" evidence="1">
    <location>
        <begin position="171"/>
        <end position="200"/>
    </location>
</feature>
<dbReference type="AlphaFoldDB" id="A0A182JIB7"/>
<proteinExistence type="predicted"/>
<feature type="compositionally biased region" description="Polar residues" evidence="1">
    <location>
        <begin position="173"/>
        <end position="200"/>
    </location>
</feature>
<name>A0A182JIB7_ANOAO</name>
<feature type="region of interest" description="Disordered" evidence="1">
    <location>
        <begin position="1"/>
        <end position="61"/>
    </location>
</feature>